<dbReference type="Proteomes" id="UP001163223">
    <property type="component" value="Chromosome"/>
</dbReference>
<accession>A0ACD4NQF0</accession>
<proteinExistence type="predicted"/>
<sequence length="194" mass="20534">MFIQTEATPNPATLKFLPGRIVLESGTAEFREGEDAASRSGLAARLLDVDGVSGVFFGFDFITVTKAGGDWAHLKPAILAAIMEHFMSNRPVMAASAVGSAAVGAEVGEEFFAEGDEAIVATIKELLDTRVRPAVAQDGGDITFRGFRDGTVYLNMRGSCAGCPSSTATLKHGIENLLRHFVPEVESVEAMEPA</sequence>
<dbReference type="EMBL" id="CP113520">
    <property type="protein sequence ID" value="WAJ29055.1"/>
    <property type="molecule type" value="Genomic_DNA"/>
</dbReference>
<evidence type="ECO:0000313" key="2">
    <source>
        <dbReference type="Proteomes" id="UP001163223"/>
    </source>
</evidence>
<protein>
    <submittedName>
        <fullName evidence="1">NifU family protein</fullName>
    </submittedName>
</protein>
<organism evidence="1 2">
    <name type="scientific">Antarcticirhabdus aurantiaca</name>
    <dbReference type="NCBI Taxonomy" id="2606717"/>
    <lineage>
        <taxon>Bacteria</taxon>
        <taxon>Pseudomonadati</taxon>
        <taxon>Pseudomonadota</taxon>
        <taxon>Alphaproteobacteria</taxon>
        <taxon>Hyphomicrobiales</taxon>
        <taxon>Aurantimonadaceae</taxon>
        <taxon>Antarcticirhabdus</taxon>
    </lineage>
</organism>
<keyword evidence="2" id="KW-1185">Reference proteome</keyword>
<reference evidence="1" key="1">
    <citation type="submission" date="2022-11" db="EMBL/GenBank/DDBJ databases">
        <title>beta-Carotene-producing bacterium, Jeongeuplla avenae sp. nov., alleviates the salt stress of Arabidopsis seedlings.</title>
        <authorList>
            <person name="Jiang L."/>
            <person name="Lee J."/>
        </authorList>
    </citation>
    <scope>NUCLEOTIDE SEQUENCE</scope>
    <source>
        <strain evidence="1">DY_R2A_6</strain>
    </source>
</reference>
<name>A0ACD4NQF0_9HYPH</name>
<evidence type="ECO:0000313" key="1">
    <source>
        <dbReference type="EMBL" id="WAJ29055.1"/>
    </source>
</evidence>
<gene>
    <name evidence="1" type="ORF">OXU80_02060</name>
</gene>